<keyword evidence="2" id="KW-0472">Membrane</keyword>
<keyword evidence="2" id="KW-1133">Transmembrane helix</keyword>
<gene>
    <name evidence="3" type="ORF">SAMN02745220_00311</name>
</gene>
<reference evidence="3 4" key="1">
    <citation type="submission" date="2016-12" db="EMBL/GenBank/DDBJ databases">
        <authorList>
            <person name="Song W.-J."/>
            <person name="Kurnit D.M."/>
        </authorList>
    </citation>
    <scope>NUCLEOTIDE SEQUENCE [LARGE SCALE GENOMIC DNA]</scope>
    <source>
        <strain evidence="3 4">DSM 18488</strain>
    </source>
</reference>
<dbReference type="PANTHER" id="PTHR40940:SF2">
    <property type="entry name" value="BATD"/>
    <property type="match status" value="1"/>
</dbReference>
<dbReference type="AlphaFoldDB" id="A0A1M7XWK4"/>
<dbReference type="EMBL" id="FRFE01000001">
    <property type="protein sequence ID" value="SHO43141.1"/>
    <property type="molecule type" value="Genomic_DNA"/>
</dbReference>
<dbReference type="Proteomes" id="UP000184603">
    <property type="component" value="Unassembled WGS sequence"/>
</dbReference>
<sequence>MKRHNPKITILGAGVVAVLALIALFSLPAASRAEFSVNATLSSTTFSVDDGAQLSITVNGTRSADLEIPETDTSSFEIIQRGRSSQINMINGNFSSAITFTCIVRGYKSGKYTIPPITIKSDGTSRTTEAIPFEITDSGQMGQSGSGTAVLPSPSASGASAGGDAAFLRLNIDKTSSYVGEIIPVEVKAYFKKGLRASLNSAPTLVGDGLVMPQLNEKPVQTEEIFGNSRYSVLTWQTDISNIKEGKYTVHLELDATLLIPERRMSTSIFGQSPFDDDFFDNVFGGYKEKPIKPVSEEMTFTILPLPDENRPAGFTGAIGNFNLQVAATPIQAETGEPLTLTMTVSGTGNFDRVEAPAFPESDQWKTYTPAATFTKGTGGDHTGNKVFEQAIVAKSGSVSEIPALAFSYFDPQKGKYITRESSPIPVSITAKTSVPVPTPAPPVRGNEAAPAATVAPKQQPESTSAPIGGLAPLRLESGNTTSAITPLYTRPPFLAVMAICVLALLMLTVLKIYRLREDAHPEDRRRRQLGKALQDSYQSMDQALAQENSSVFLAVCRTAIQQHLGAIWHCQASAITSADLTARLSSSNRLVEIFTIAEKAAYSGALLDRETMQDYARAVKKELEELV</sequence>
<keyword evidence="2" id="KW-0812">Transmembrane</keyword>
<dbReference type="Pfam" id="PF13584">
    <property type="entry name" value="BatD"/>
    <property type="match status" value="1"/>
</dbReference>
<dbReference type="STRING" id="1121416.SAMN02745220_00311"/>
<keyword evidence="4" id="KW-1185">Reference proteome</keyword>
<organism evidence="3 4">
    <name type="scientific">Desulfopila aestuarii DSM 18488</name>
    <dbReference type="NCBI Taxonomy" id="1121416"/>
    <lineage>
        <taxon>Bacteria</taxon>
        <taxon>Pseudomonadati</taxon>
        <taxon>Thermodesulfobacteriota</taxon>
        <taxon>Desulfobulbia</taxon>
        <taxon>Desulfobulbales</taxon>
        <taxon>Desulfocapsaceae</taxon>
        <taxon>Desulfopila</taxon>
    </lineage>
</organism>
<evidence type="ECO:0000313" key="3">
    <source>
        <dbReference type="EMBL" id="SHO43141.1"/>
    </source>
</evidence>
<proteinExistence type="predicted"/>
<evidence type="ECO:0000313" key="4">
    <source>
        <dbReference type="Proteomes" id="UP000184603"/>
    </source>
</evidence>
<feature type="transmembrane region" description="Helical" evidence="2">
    <location>
        <begin position="494"/>
        <end position="514"/>
    </location>
</feature>
<evidence type="ECO:0000256" key="1">
    <source>
        <dbReference type="SAM" id="MobiDB-lite"/>
    </source>
</evidence>
<dbReference type="InterPro" id="IPR025738">
    <property type="entry name" value="BatD"/>
</dbReference>
<feature type="region of interest" description="Disordered" evidence="1">
    <location>
        <begin position="434"/>
        <end position="473"/>
    </location>
</feature>
<dbReference type="OrthoDB" id="180318at2"/>
<evidence type="ECO:0000256" key="2">
    <source>
        <dbReference type="SAM" id="Phobius"/>
    </source>
</evidence>
<accession>A0A1M7XWK4</accession>
<protein>
    <submittedName>
        <fullName evidence="3">Oxygen tolerance</fullName>
    </submittedName>
</protein>
<dbReference type="PANTHER" id="PTHR40940">
    <property type="entry name" value="PROTEIN BATD-RELATED"/>
    <property type="match status" value="1"/>
</dbReference>
<dbReference type="RefSeq" id="WP_073611659.1">
    <property type="nucleotide sequence ID" value="NZ_FRFE01000001.1"/>
</dbReference>
<name>A0A1M7XWK4_9BACT</name>